<evidence type="ECO:0000256" key="4">
    <source>
        <dbReference type="PROSITE-ProRule" id="PRU00023"/>
    </source>
</evidence>
<evidence type="ECO:0000259" key="5">
    <source>
        <dbReference type="Pfam" id="PF00888"/>
    </source>
</evidence>
<protein>
    <submittedName>
        <fullName evidence="6">Cullin repeat-containing protein</fullName>
    </submittedName>
</protein>
<keyword evidence="7" id="KW-1185">Reference proteome</keyword>
<dbReference type="Gene3D" id="1.25.40.20">
    <property type="entry name" value="Ankyrin repeat-containing domain"/>
    <property type="match status" value="2"/>
</dbReference>
<dbReference type="SMART" id="SM00248">
    <property type="entry name" value="ANK"/>
    <property type="match status" value="2"/>
</dbReference>
<dbReference type="PANTHER" id="PTHR24198:SF165">
    <property type="entry name" value="ANKYRIN REPEAT-CONTAINING PROTEIN-RELATED"/>
    <property type="match status" value="1"/>
</dbReference>
<feature type="domain" description="Cullin N-terminal" evidence="5">
    <location>
        <begin position="37"/>
        <end position="212"/>
    </location>
</feature>
<feature type="repeat" description="ANK" evidence="4">
    <location>
        <begin position="259"/>
        <end position="291"/>
    </location>
</feature>
<dbReference type="SUPFAM" id="SSF74788">
    <property type="entry name" value="Cullin repeat-like"/>
    <property type="match status" value="1"/>
</dbReference>
<dbReference type="InterPro" id="IPR036770">
    <property type="entry name" value="Ankyrin_rpt-contain_sf"/>
</dbReference>
<evidence type="ECO:0000256" key="3">
    <source>
        <dbReference type="ARBA" id="ARBA00023043"/>
    </source>
</evidence>
<evidence type="ECO:0000313" key="7">
    <source>
        <dbReference type="Proteomes" id="UP000799757"/>
    </source>
</evidence>
<keyword evidence="3 4" id="KW-0040">ANK repeat</keyword>
<dbReference type="GO" id="GO:0006511">
    <property type="term" value="P:ubiquitin-dependent protein catabolic process"/>
    <property type="evidence" value="ECO:0007669"/>
    <property type="project" value="InterPro"/>
</dbReference>
<dbReference type="GO" id="GO:0031625">
    <property type="term" value="F:ubiquitin protein ligase binding"/>
    <property type="evidence" value="ECO:0007669"/>
    <property type="project" value="InterPro"/>
</dbReference>
<proteinExistence type="inferred from homology"/>
<dbReference type="Gene3D" id="1.20.1310.10">
    <property type="entry name" value="Cullin Repeats"/>
    <property type="match status" value="1"/>
</dbReference>
<dbReference type="OrthoDB" id="10004225at2759"/>
<gene>
    <name evidence="6" type="ORF">K505DRAFT_374421</name>
</gene>
<keyword evidence="2" id="KW-0677">Repeat</keyword>
<dbReference type="Pfam" id="PF00023">
    <property type="entry name" value="Ank"/>
    <property type="match status" value="1"/>
</dbReference>
<dbReference type="InterPro" id="IPR016159">
    <property type="entry name" value="Cullin_repeat-like_dom_sf"/>
</dbReference>
<comment type="similarity">
    <text evidence="1">Belongs to the cullin family.</text>
</comment>
<reference evidence="6" key="1">
    <citation type="journal article" date="2020" name="Stud. Mycol.">
        <title>101 Dothideomycetes genomes: a test case for predicting lifestyles and emergence of pathogens.</title>
        <authorList>
            <person name="Haridas S."/>
            <person name="Albert R."/>
            <person name="Binder M."/>
            <person name="Bloem J."/>
            <person name="Labutti K."/>
            <person name="Salamov A."/>
            <person name="Andreopoulos B."/>
            <person name="Baker S."/>
            <person name="Barry K."/>
            <person name="Bills G."/>
            <person name="Bluhm B."/>
            <person name="Cannon C."/>
            <person name="Castanera R."/>
            <person name="Culley D."/>
            <person name="Daum C."/>
            <person name="Ezra D."/>
            <person name="Gonzalez J."/>
            <person name="Henrissat B."/>
            <person name="Kuo A."/>
            <person name="Liang C."/>
            <person name="Lipzen A."/>
            <person name="Lutzoni F."/>
            <person name="Magnuson J."/>
            <person name="Mondo S."/>
            <person name="Nolan M."/>
            <person name="Ohm R."/>
            <person name="Pangilinan J."/>
            <person name="Park H.-J."/>
            <person name="Ramirez L."/>
            <person name="Alfaro M."/>
            <person name="Sun H."/>
            <person name="Tritt A."/>
            <person name="Yoshinaga Y."/>
            <person name="Zwiers L.-H."/>
            <person name="Turgeon B."/>
            <person name="Goodwin S."/>
            <person name="Spatafora J."/>
            <person name="Crous P."/>
            <person name="Grigoriev I."/>
        </authorList>
    </citation>
    <scope>NUCLEOTIDE SEQUENCE</scope>
    <source>
        <strain evidence="6">CBS 109.77</strain>
    </source>
</reference>
<evidence type="ECO:0000313" key="6">
    <source>
        <dbReference type="EMBL" id="KAF2794724.1"/>
    </source>
</evidence>
<dbReference type="SUPFAM" id="SSF48403">
    <property type="entry name" value="Ankyrin repeat"/>
    <property type="match status" value="1"/>
</dbReference>
<sequence length="371" mass="42094">MPGDEPTASSKGSSNANETWLLIKRGIDKNLITPFGEKGMDMKEYMSYYTAVHDYCLARIAAMRNRGQHLVGEELYDLFKAEVFEHLQSVRERLAQCEGDERLKAYVEQWRQFQVAAQRNSKLLDYLNRHWVLPLIDETDAYEVLEIYPLHIVLWEEVMLDSTQDIVREAMLELVEKRRGGESVDEGLVKDIVDSSAIDEKDATKRVPDVYQLLLQDTTALNITERDGHILLKAAQLGYKATVGFLLNKGLNVDLEDADGRTPLSHAAQNTDEDLVLLLLSHGASINAPDHNGKVPQSWAFSPPRHRITSYFSKTVLPRFMRLLLERGADPRVKDGSGRTPVEYAKEAQFAGVEVRNMLIKEVVRRDAGRE</sequence>
<accession>A0A6A6XF18</accession>
<dbReference type="PANTHER" id="PTHR24198">
    <property type="entry name" value="ANKYRIN REPEAT AND PROTEIN KINASE DOMAIN-CONTAINING PROTEIN"/>
    <property type="match status" value="1"/>
</dbReference>
<evidence type="ECO:0000256" key="1">
    <source>
        <dbReference type="ARBA" id="ARBA00006019"/>
    </source>
</evidence>
<organism evidence="6 7">
    <name type="scientific">Melanomma pulvis-pyrius CBS 109.77</name>
    <dbReference type="NCBI Taxonomy" id="1314802"/>
    <lineage>
        <taxon>Eukaryota</taxon>
        <taxon>Fungi</taxon>
        <taxon>Dikarya</taxon>
        <taxon>Ascomycota</taxon>
        <taxon>Pezizomycotina</taxon>
        <taxon>Dothideomycetes</taxon>
        <taxon>Pleosporomycetidae</taxon>
        <taxon>Pleosporales</taxon>
        <taxon>Melanommataceae</taxon>
        <taxon>Melanomma</taxon>
    </lineage>
</organism>
<dbReference type="AlphaFoldDB" id="A0A6A6XF18"/>
<evidence type="ECO:0000256" key="2">
    <source>
        <dbReference type="ARBA" id="ARBA00022737"/>
    </source>
</evidence>
<dbReference type="PROSITE" id="PS50297">
    <property type="entry name" value="ANK_REP_REGION"/>
    <property type="match status" value="1"/>
</dbReference>
<dbReference type="InterPro" id="IPR001373">
    <property type="entry name" value="Cullin_N"/>
</dbReference>
<dbReference type="Pfam" id="PF00888">
    <property type="entry name" value="Cullin"/>
    <property type="match status" value="1"/>
</dbReference>
<dbReference type="EMBL" id="MU001881">
    <property type="protein sequence ID" value="KAF2794724.1"/>
    <property type="molecule type" value="Genomic_DNA"/>
</dbReference>
<dbReference type="Proteomes" id="UP000799757">
    <property type="component" value="Unassembled WGS sequence"/>
</dbReference>
<name>A0A6A6XF18_9PLEO</name>
<dbReference type="InterPro" id="IPR002110">
    <property type="entry name" value="Ankyrin_rpt"/>
</dbReference>
<dbReference type="PROSITE" id="PS50088">
    <property type="entry name" value="ANK_REPEAT"/>
    <property type="match status" value="1"/>
</dbReference>